<dbReference type="RefSeq" id="WP_078710625.1">
    <property type="nucleotide sequence ID" value="NZ_FUWY01000001.1"/>
</dbReference>
<feature type="short sequence motif" description="GXSXG" evidence="4">
    <location>
        <begin position="36"/>
        <end position="40"/>
    </location>
</feature>
<name>A0A1T4JXT0_9FIRM</name>
<sequence>MKRAIALAGGGTKGAYQAGFVKAIQELGIQYDIVTGTSIGSLNGALLVQHEEDRLIDLWEHMEMNRVLAEDMPIKLNVDEFLKESNRVASFFKKYVKEQGADITPFKEMIHEYYNEEKFMKSSIQYGLVTVEFPTLKYRYITKDDMKEGKGEKFLLASASCFPAFPRCIFDGCEFVDGGYYDNLPIELALRLGADEIIAVDLDDKPIHRQFVNKPSIIYIHPSFSLGSFLDFDPKRITQNILLGYFDTMKAFRKLDGIRYAFYPEENVPQMFQDFYLRLLIFDHKLTKLMLISDEDAVSTKLCRESQRAFLSIREMNFAMIDSIMVMLQMSPYELYHLNQVIDTIQKEFEPAFSKDFEVLPELNVKEIIKTLETMNKKEIVMKLIYCLLYPEASKIPLRLIINVFGYETAMALWIITSKGIELEWKEM</sequence>
<reference evidence="7" key="1">
    <citation type="submission" date="2017-02" db="EMBL/GenBank/DDBJ databases">
        <authorList>
            <person name="Varghese N."/>
            <person name="Submissions S."/>
        </authorList>
    </citation>
    <scope>NUCLEOTIDE SEQUENCE [LARGE SCALE GENOMIC DNA]</scope>
    <source>
        <strain evidence="7">ATCC 25662</strain>
    </source>
</reference>
<organism evidence="6 7">
    <name type="scientific">Anaerorhabdus furcosa</name>
    <dbReference type="NCBI Taxonomy" id="118967"/>
    <lineage>
        <taxon>Bacteria</taxon>
        <taxon>Bacillati</taxon>
        <taxon>Bacillota</taxon>
        <taxon>Erysipelotrichia</taxon>
        <taxon>Erysipelotrichales</taxon>
        <taxon>Erysipelotrichaceae</taxon>
        <taxon>Anaerorhabdus</taxon>
    </lineage>
</organism>
<evidence type="ECO:0000259" key="5">
    <source>
        <dbReference type="PROSITE" id="PS51635"/>
    </source>
</evidence>
<dbReference type="GO" id="GO:0016787">
    <property type="term" value="F:hydrolase activity"/>
    <property type="evidence" value="ECO:0007669"/>
    <property type="project" value="UniProtKB-UniRule"/>
</dbReference>
<keyword evidence="3 4" id="KW-0443">Lipid metabolism</keyword>
<protein>
    <submittedName>
        <fullName evidence="6">Patatin-like phospholipase</fullName>
    </submittedName>
</protein>
<gene>
    <name evidence="6" type="ORF">SAMN02745191_0160</name>
</gene>
<dbReference type="InterPro" id="IPR050301">
    <property type="entry name" value="NTE"/>
</dbReference>
<keyword evidence="7" id="KW-1185">Reference proteome</keyword>
<evidence type="ECO:0000256" key="4">
    <source>
        <dbReference type="PROSITE-ProRule" id="PRU01161"/>
    </source>
</evidence>
<dbReference type="Pfam" id="PF01734">
    <property type="entry name" value="Patatin"/>
    <property type="match status" value="1"/>
</dbReference>
<evidence type="ECO:0000313" key="7">
    <source>
        <dbReference type="Proteomes" id="UP000243297"/>
    </source>
</evidence>
<feature type="domain" description="PNPLA" evidence="5">
    <location>
        <begin position="5"/>
        <end position="190"/>
    </location>
</feature>
<dbReference type="PANTHER" id="PTHR14226:SF29">
    <property type="entry name" value="NEUROPATHY TARGET ESTERASE SWS"/>
    <property type="match status" value="1"/>
</dbReference>
<dbReference type="OrthoDB" id="9770965at2"/>
<dbReference type="Proteomes" id="UP000243297">
    <property type="component" value="Unassembled WGS sequence"/>
</dbReference>
<dbReference type="CDD" id="cd07209">
    <property type="entry name" value="Pat_hypo_Ecoli_Z1214_like"/>
    <property type="match status" value="1"/>
</dbReference>
<evidence type="ECO:0000256" key="2">
    <source>
        <dbReference type="ARBA" id="ARBA00022963"/>
    </source>
</evidence>
<keyword evidence="2 4" id="KW-0442">Lipid degradation</keyword>
<evidence type="ECO:0000313" key="6">
    <source>
        <dbReference type="EMBL" id="SJZ34897.1"/>
    </source>
</evidence>
<dbReference type="STRING" id="118967.SAMN02745191_0160"/>
<dbReference type="AlphaFoldDB" id="A0A1T4JXT0"/>
<dbReference type="GO" id="GO:0016042">
    <property type="term" value="P:lipid catabolic process"/>
    <property type="evidence" value="ECO:0007669"/>
    <property type="project" value="UniProtKB-UniRule"/>
</dbReference>
<dbReference type="PROSITE" id="PS51635">
    <property type="entry name" value="PNPLA"/>
    <property type="match status" value="1"/>
</dbReference>
<dbReference type="InterPro" id="IPR016035">
    <property type="entry name" value="Acyl_Trfase/lysoPLipase"/>
</dbReference>
<feature type="active site" description="Proton acceptor" evidence="4">
    <location>
        <position position="177"/>
    </location>
</feature>
<dbReference type="Gene3D" id="3.40.1090.10">
    <property type="entry name" value="Cytosolic phospholipase A2 catalytic domain"/>
    <property type="match status" value="2"/>
</dbReference>
<feature type="short sequence motif" description="DGA/G" evidence="4">
    <location>
        <begin position="177"/>
        <end position="179"/>
    </location>
</feature>
<evidence type="ECO:0000256" key="3">
    <source>
        <dbReference type="ARBA" id="ARBA00023098"/>
    </source>
</evidence>
<feature type="short sequence motif" description="GXGXXG" evidence="4">
    <location>
        <begin position="9"/>
        <end position="14"/>
    </location>
</feature>
<evidence type="ECO:0000256" key="1">
    <source>
        <dbReference type="ARBA" id="ARBA00022801"/>
    </source>
</evidence>
<dbReference type="PANTHER" id="PTHR14226">
    <property type="entry name" value="NEUROPATHY TARGET ESTERASE/SWISS CHEESE D.MELANOGASTER"/>
    <property type="match status" value="1"/>
</dbReference>
<keyword evidence="1 4" id="KW-0378">Hydrolase</keyword>
<feature type="active site" description="Nucleophile" evidence="4">
    <location>
        <position position="38"/>
    </location>
</feature>
<accession>A0A1T4JXT0</accession>
<dbReference type="SUPFAM" id="SSF52151">
    <property type="entry name" value="FabD/lysophospholipase-like"/>
    <property type="match status" value="1"/>
</dbReference>
<proteinExistence type="predicted"/>
<dbReference type="InterPro" id="IPR002641">
    <property type="entry name" value="PNPLA_dom"/>
</dbReference>
<dbReference type="EMBL" id="FUWY01000001">
    <property type="protein sequence ID" value="SJZ34897.1"/>
    <property type="molecule type" value="Genomic_DNA"/>
</dbReference>